<reference evidence="4 5" key="1">
    <citation type="submission" date="2018-11" db="EMBL/GenBank/DDBJ databases">
        <authorList>
            <consortium name="Pathogen Informatics"/>
        </authorList>
    </citation>
    <scope>NUCLEOTIDE SEQUENCE [LARGE SCALE GENOMIC DNA]</scope>
    <source>
        <strain>Denwood</strain>
        <strain evidence="5">Zambia</strain>
    </source>
</reference>
<dbReference type="GO" id="GO:0007268">
    <property type="term" value="P:chemical synaptic transmission"/>
    <property type="evidence" value="ECO:0007669"/>
    <property type="project" value="TreeGrafter"/>
</dbReference>
<keyword evidence="5" id="KW-1185">Reference proteome</keyword>
<evidence type="ECO:0000313" key="5">
    <source>
        <dbReference type="Proteomes" id="UP000269396"/>
    </source>
</evidence>
<dbReference type="Gene3D" id="2.30.29.30">
    <property type="entry name" value="Pleckstrin-homology domain (PH domain)/Phosphotyrosine-binding domain (PTB)"/>
    <property type="match status" value="1"/>
</dbReference>
<dbReference type="InterPro" id="IPR006020">
    <property type="entry name" value="PTB/PI_dom"/>
</dbReference>
<sequence length="78" mass="9048">MFRAQYMGSTQILCNKQSTRMSRMLQAQEVVNRIKAPDDESHPSVTVELFVSTERIMILNSNLEVSFYIYLFQNVISV</sequence>
<evidence type="ECO:0000259" key="3">
    <source>
        <dbReference type="PROSITE" id="PS01179"/>
    </source>
</evidence>
<organism evidence="4 5">
    <name type="scientific">Schistosoma mattheei</name>
    <dbReference type="NCBI Taxonomy" id="31246"/>
    <lineage>
        <taxon>Eukaryota</taxon>
        <taxon>Metazoa</taxon>
        <taxon>Spiralia</taxon>
        <taxon>Lophotrochozoa</taxon>
        <taxon>Platyhelminthes</taxon>
        <taxon>Trematoda</taxon>
        <taxon>Digenea</taxon>
        <taxon>Strigeidida</taxon>
        <taxon>Schistosomatoidea</taxon>
        <taxon>Schistosomatidae</taxon>
        <taxon>Schistosoma</taxon>
    </lineage>
</organism>
<protein>
    <recommendedName>
        <fullName evidence="3">PID domain-containing protein</fullName>
    </recommendedName>
</protein>
<keyword evidence="1" id="KW-0813">Transport</keyword>
<dbReference type="PANTHER" id="PTHR12345:SF16">
    <property type="entry name" value="X11L, ISOFORM F-RELATED"/>
    <property type="match status" value="1"/>
</dbReference>
<feature type="domain" description="PID" evidence="3">
    <location>
        <begin position="2"/>
        <end position="62"/>
    </location>
</feature>
<accession>A0A3P8BGI1</accession>
<keyword evidence="2" id="KW-0677">Repeat</keyword>
<dbReference type="AlphaFoldDB" id="A0A3P8BGI1"/>
<dbReference type="Pfam" id="PF00640">
    <property type="entry name" value="PID"/>
    <property type="match status" value="1"/>
</dbReference>
<name>A0A3P8BGI1_9TREM</name>
<evidence type="ECO:0000256" key="2">
    <source>
        <dbReference type="ARBA" id="ARBA00022737"/>
    </source>
</evidence>
<dbReference type="PROSITE" id="PS01179">
    <property type="entry name" value="PID"/>
    <property type="match status" value="1"/>
</dbReference>
<dbReference type="SUPFAM" id="SSF50729">
    <property type="entry name" value="PH domain-like"/>
    <property type="match status" value="1"/>
</dbReference>
<dbReference type="GO" id="GO:0043197">
    <property type="term" value="C:dendritic spine"/>
    <property type="evidence" value="ECO:0007669"/>
    <property type="project" value="TreeGrafter"/>
</dbReference>
<dbReference type="Proteomes" id="UP000269396">
    <property type="component" value="Unassembled WGS sequence"/>
</dbReference>
<dbReference type="PANTHER" id="PTHR12345">
    <property type="entry name" value="SYNTENIN RELATED"/>
    <property type="match status" value="1"/>
</dbReference>
<gene>
    <name evidence="4" type="ORF">SMTD_LOCUS1110</name>
</gene>
<dbReference type="InterPro" id="IPR051230">
    <property type="entry name" value="APP-Binding"/>
</dbReference>
<dbReference type="GO" id="GO:0005886">
    <property type="term" value="C:plasma membrane"/>
    <property type="evidence" value="ECO:0007669"/>
    <property type="project" value="TreeGrafter"/>
</dbReference>
<proteinExistence type="predicted"/>
<evidence type="ECO:0000256" key="1">
    <source>
        <dbReference type="ARBA" id="ARBA00022448"/>
    </source>
</evidence>
<dbReference type="EMBL" id="UZAL01001150">
    <property type="protein sequence ID" value="VDO75548.1"/>
    <property type="molecule type" value="Genomic_DNA"/>
</dbReference>
<evidence type="ECO:0000313" key="4">
    <source>
        <dbReference type="EMBL" id="VDO75548.1"/>
    </source>
</evidence>
<dbReference type="InterPro" id="IPR011993">
    <property type="entry name" value="PH-like_dom_sf"/>
</dbReference>
<dbReference type="GO" id="GO:0005737">
    <property type="term" value="C:cytoplasm"/>
    <property type="evidence" value="ECO:0007669"/>
    <property type="project" value="TreeGrafter"/>
</dbReference>